<accession>A0A4P9ZJ30</accession>
<organism evidence="1 2">
    <name type="scientific">Metschnikowia bicuspidata</name>
    <dbReference type="NCBI Taxonomy" id="27322"/>
    <lineage>
        <taxon>Eukaryota</taxon>
        <taxon>Fungi</taxon>
        <taxon>Dikarya</taxon>
        <taxon>Ascomycota</taxon>
        <taxon>Saccharomycotina</taxon>
        <taxon>Pichiomycetes</taxon>
        <taxon>Metschnikowiaceae</taxon>
        <taxon>Metschnikowia</taxon>
    </lineage>
</organism>
<proteinExistence type="predicted"/>
<dbReference type="Proteomes" id="UP000268321">
    <property type="component" value="Unassembled WGS sequence"/>
</dbReference>
<dbReference type="OrthoDB" id="2148946at2759"/>
<keyword evidence="2" id="KW-1185">Reference proteome</keyword>
<evidence type="ECO:0000313" key="2">
    <source>
        <dbReference type="Proteomes" id="UP000268321"/>
    </source>
</evidence>
<evidence type="ECO:0000313" key="1">
    <source>
        <dbReference type="EMBL" id="RKP33063.1"/>
    </source>
</evidence>
<dbReference type="EMBL" id="ML004428">
    <property type="protein sequence ID" value="RKP33063.1"/>
    <property type="molecule type" value="Genomic_DNA"/>
</dbReference>
<gene>
    <name evidence="1" type="ORF">METBISCDRAFT_25245</name>
</gene>
<dbReference type="AlphaFoldDB" id="A0A4P9ZJ30"/>
<name>A0A4P9ZJ30_9ASCO</name>
<protein>
    <submittedName>
        <fullName evidence="1">Uncharacterized protein</fullName>
    </submittedName>
</protein>
<sequence length="289" mass="33499">MFDENDSFRTRGLTLCASSYNSLYSSVKTNSVDLELESVRLPFENLTVTKPKESRLMRVQLFLTGNHALKQPLDENDKFYVYVEQSTIELGELRFSNLSSFNSSATHVVSQLLRHLQPQLATFNDILDLYALSNENITRFKLFETSLESNYQDSLIIEHLRKPVRLALVKERLGVSRYLKKDNVNALATSLHSLGEYQQFVDEHDRTVSLWEMNCHLTEDADSDNLAILGLPNGYGYGNMCKKQNHFGSRSKKHRYETKRRIAHIYRILMKKSDFDEYGVSWATNEKYD</sequence>
<reference evidence="2" key="1">
    <citation type="journal article" date="2018" name="Nat. Microbiol.">
        <title>Leveraging single-cell genomics to expand the fungal tree of life.</title>
        <authorList>
            <person name="Ahrendt S.R."/>
            <person name="Quandt C.A."/>
            <person name="Ciobanu D."/>
            <person name="Clum A."/>
            <person name="Salamov A."/>
            <person name="Andreopoulos B."/>
            <person name="Cheng J.F."/>
            <person name="Woyke T."/>
            <person name="Pelin A."/>
            <person name="Henrissat B."/>
            <person name="Reynolds N.K."/>
            <person name="Benny G.L."/>
            <person name="Smith M.E."/>
            <person name="James T.Y."/>
            <person name="Grigoriev I.V."/>
        </authorList>
    </citation>
    <scope>NUCLEOTIDE SEQUENCE [LARGE SCALE GENOMIC DNA]</scope>
    <source>
        <strain evidence="2">Baker2002</strain>
    </source>
</reference>